<dbReference type="RefSeq" id="WP_106251481.1">
    <property type="nucleotide sequence ID" value="NZ_PVZC01000009.1"/>
</dbReference>
<keyword evidence="2" id="KW-1185">Reference proteome</keyword>
<dbReference type="EMBL" id="PVZC01000009">
    <property type="protein sequence ID" value="PRX95431.1"/>
    <property type="molecule type" value="Genomic_DNA"/>
</dbReference>
<reference evidence="1 2" key="1">
    <citation type="submission" date="2018-03" db="EMBL/GenBank/DDBJ databases">
        <title>Genomic Encyclopedia of Archaeal and Bacterial Type Strains, Phase II (KMG-II): from individual species to whole genera.</title>
        <authorList>
            <person name="Goeker M."/>
        </authorList>
    </citation>
    <scope>NUCLEOTIDE SEQUENCE [LARGE SCALE GENOMIC DNA]</scope>
    <source>
        <strain evidence="1 2">DSM 45601</strain>
    </source>
</reference>
<accession>A0A2T0PV76</accession>
<organism evidence="1 2">
    <name type="scientific">Allonocardiopsis opalescens</name>
    <dbReference type="NCBI Taxonomy" id="1144618"/>
    <lineage>
        <taxon>Bacteria</taxon>
        <taxon>Bacillati</taxon>
        <taxon>Actinomycetota</taxon>
        <taxon>Actinomycetes</taxon>
        <taxon>Streptosporangiales</taxon>
        <taxon>Allonocardiopsis</taxon>
    </lineage>
</organism>
<dbReference type="OrthoDB" id="3629104at2"/>
<comment type="caution">
    <text evidence="1">The sequence shown here is derived from an EMBL/GenBank/DDBJ whole genome shotgun (WGS) entry which is preliminary data.</text>
</comment>
<sequence>MTAPAGPGCLPCARGWEHCHGTLVEHADGTAECTTGPDCPPDAELHGSAGPCAGLLPGCGC</sequence>
<proteinExistence type="predicted"/>
<dbReference type="Proteomes" id="UP000237846">
    <property type="component" value="Unassembled WGS sequence"/>
</dbReference>
<dbReference type="AlphaFoldDB" id="A0A2T0PV76"/>
<evidence type="ECO:0000313" key="2">
    <source>
        <dbReference type="Proteomes" id="UP000237846"/>
    </source>
</evidence>
<gene>
    <name evidence="1" type="ORF">CLV72_10938</name>
</gene>
<protein>
    <submittedName>
        <fullName evidence="1">Uncharacterized protein</fullName>
    </submittedName>
</protein>
<evidence type="ECO:0000313" key="1">
    <source>
        <dbReference type="EMBL" id="PRX95431.1"/>
    </source>
</evidence>
<name>A0A2T0PV76_9ACTN</name>